<accession>A0A8C4Q0Y0</accession>
<reference evidence="1" key="2">
    <citation type="submission" date="2025-09" db="UniProtKB">
        <authorList>
            <consortium name="Ensembl"/>
        </authorList>
    </citation>
    <scope>IDENTIFICATION</scope>
</reference>
<keyword evidence="2" id="KW-1185">Reference proteome</keyword>
<dbReference type="PANTHER" id="PTHR21483">
    <property type="entry name" value="RNA POLYMERASE II-ASSOCIATED PROTEIN 1"/>
    <property type="match status" value="1"/>
</dbReference>
<evidence type="ECO:0000313" key="2">
    <source>
        <dbReference type="Proteomes" id="UP000694388"/>
    </source>
</evidence>
<organism evidence="1 2">
    <name type="scientific">Eptatretus burgeri</name>
    <name type="common">Inshore hagfish</name>
    <dbReference type="NCBI Taxonomy" id="7764"/>
    <lineage>
        <taxon>Eukaryota</taxon>
        <taxon>Metazoa</taxon>
        <taxon>Chordata</taxon>
        <taxon>Craniata</taxon>
        <taxon>Vertebrata</taxon>
        <taxon>Cyclostomata</taxon>
        <taxon>Myxini</taxon>
        <taxon>Myxiniformes</taxon>
        <taxon>Myxinidae</taxon>
        <taxon>Eptatretinae</taxon>
        <taxon>Eptatretus</taxon>
    </lineage>
</organism>
<protein>
    <submittedName>
        <fullName evidence="1">Uncharacterized protein</fullName>
    </submittedName>
</protein>
<dbReference type="GO" id="GO:0006366">
    <property type="term" value="P:transcription by RNA polymerase II"/>
    <property type="evidence" value="ECO:0007669"/>
    <property type="project" value="InterPro"/>
</dbReference>
<evidence type="ECO:0000313" key="1">
    <source>
        <dbReference type="Ensembl" id="ENSEBUP00000008353.1"/>
    </source>
</evidence>
<sequence length="182" mass="20217">MCPVCWILAARAFHSGAKPGHPATSVGTADFRPDHLPDAGLLFIIRFALDDTSDAVIAAAAQALRNLIVCPSDEEYLDKLFCWYLGSSTFPMAPMKLEFEEEDDDDDYDDADDLKIKHKKEEKFKRHEGKKTDTDVACSDVIQVCFGLQITRTFSFGGSAIPMLLCIPSLLSFERIHSILTV</sequence>
<name>A0A8C4Q0Y0_EPTBU</name>
<dbReference type="InterPro" id="IPR039913">
    <property type="entry name" value="RPAP1/Rba50"/>
</dbReference>
<dbReference type="PANTHER" id="PTHR21483:SF18">
    <property type="entry name" value="RNA POLYMERASE II-ASSOCIATED PROTEIN 1"/>
    <property type="match status" value="1"/>
</dbReference>
<dbReference type="Ensembl" id="ENSEBUT00000008854.1">
    <property type="protein sequence ID" value="ENSEBUP00000008353.1"/>
    <property type="gene ID" value="ENSEBUG00000005408.1"/>
</dbReference>
<reference evidence="1" key="1">
    <citation type="submission" date="2025-08" db="UniProtKB">
        <authorList>
            <consortium name="Ensembl"/>
        </authorList>
    </citation>
    <scope>IDENTIFICATION</scope>
</reference>
<dbReference type="AlphaFoldDB" id="A0A8C4Q0Y0"/>
<dbReference type="Proteomes" id="UP000694388">
    <property type="component" value="Unplaced"/>
</dbReference>
<proteinExistence type="predicted"/>